<dbReference type="SUPFAM" id="SSF51735">
    <property type="entry name" value="NAD(P)-binding Rossmann-fold domains"/>
    <property type="match status" value="1"/>
</dbReference>
<dbReference type="Proteomes" id="UP000727506">
    <property type="component" value="Unassembled WGS sequence"/>
</dbReference>
<proteinExistence type="predicted"/>
<dbReference type="Gene3D" id="3.40.50.720">
    <property type="entry name" value="NAD(P)-binding Rossmann-like Domain"/>
    <property type="match status" value="1"/>
</dbReference>
<dbReference type="Pfam" id="PF13460">
    <property type="entry name" value="NAD_binding_10"/>
    <property type="match status" value="1"/>
</dbReference>
<dbReference type="AlphaFoldDB" id="A0A943YW66"/>
<comment type="caution">
    <text evidence="2">The sequence shown here is derived from an EMBL/GenBank/DDBJ whole genome shotgun (WGS) entry which is preliminary data.</text>
</comment>
<dbReference type="EMBL" id="JAGZSV010000207">
    <property type="protein sequence ID" value="MBS6941505.1"/>
    <property type="molecule type" value="Genomic_DNA"/>
</dbReference>
<organism evidence="2 3">
    <name type="scientific">Slackia piriformis</name>
    <dbReference type="NCBI Taxonomy" id="626934"/>
    <lineage>
        <taxon>Bacteria</taxon>
        <taxon>Bacillati</taxon>
        <taxon>Actinomycetota</taxon>
        <taxon>Coriobacteriia</taxon>
        <taxon>Eggerthellales</taxon>
        <taxon>Eggerthellaceae</taxon>
        <taxon>Slackia</taxon>
    </lineage>
</organism>
<dbReference type="InterPro" id="IPR036291">
    <property type="entry name" value="NAD(P)-bd_dom_sf"/>
</dbReference>
<name>A0A943YW66_9ACTN</name>
<gene>
    <name evidence="2" type="ORF">KH142_08590</name>
</gene>
<reference evidence="2" key="1">
    <citation type="submission" date="2021-02" db="EMBL/GenBank/DDBJ databases">
        <title>Infant gut strain persistence is associated with maternal origin, phylogeny, and functional potential including surface adhesion and iron acquisition.</title>
        <authorList>
            <person name="Lou Y.C."/>
        </authorList>
    </citation>
    <scope>NUCLEOTIDE SEQUENCE</scope>
    <source>
        <strain evidence="2">L2_039_000G1_dasL2_039_000G1_concoct_11</strain>
    </source>
</reference>
<protein>
    <submittedName>
        <fullName evidence="2">NAD(P)H-binding protein</fullName>
    </submittedName>
</protein>
<evidence type="ECO:0000313" key="3">
    <source>
        <dbReference type="Proteomes" id="UP000727506"/>
    </source>
</evidence>
<accession>A0A943YW66</accession>
<dbReference type="InterPro" id="IPR016040">
    <property type="entry name" value="NAD(P)-bd_dom"/>
</dbReference>
<evidence type="ECO:0000259" key="1">
    <source>
        <dbReference type="Pfam" id="PF13460"/>
    </source>
</evidence>
<evidence type="ECO:0000313" key="2">
    <source>
        <dbReference type="EMBL" id="MBS6941505.1"/>
    </source>
</evidence>
<sequence length="419" mass="46189">METRGKVLILGATGGIGGETARRLIQKKWDVRALKRGLHGSERRGDIQWVGGDALDPEQVAAAAADCSAIVHAVHRTLIGMRKNGHDIAFACHRRPDVFRFVVCRTRKAFQNFFQLRLGIGGTHVDHAAVHGTARIDKRRLDHFARFALCATGLFLLGGNDGLCGFGKLLHVDRTHIAIDPGRIAQHLVVIAAVAERHDGFPAAAQRQLRIGGQRKRIALRDHAQHHAAVRAAVQNIVHIRVERKIVRAYAQLFRAVDFIENDPGDGVRDRRAVDIGVSYFTRDILLFVGKEEVGIAIAAHVVLANQARQRSRNAFAKRYLIGTDGIQHKNGDVVHRRLDVVDIANKIQGFQNLDVVQLKPRAVFRRALAAIDDTTDVMLQKLGKRVVETPERNKGVGAVIGDGLSRFLKARQHAALAA</sequence>
<feature type="domain" description="NAD(P)-binding" evidence="1">
    <location>
        <begin position="11"/>
        <end position="110"/>
    </location>
</feature>